<reference evidence="1" key="1">
    <citation type="submission" date="2021-03" db="EMBL/GenBank/DDBJ databases">
        <title>Bacillus suaedae sp. nov., isolated from Suaeda aralocaspica.</title>
        <authorList>
            <person name="Lei R.F.R."/>
        </authorList>
    </citation>
    <scope>NUCLEOTIDE SEQUENCE</scope>
    <source>
        <strain evidence="1">YZJH907-2</strain>
    </source>
</reference>
<organism evidence="1 2">
    <name type="scientific">Halalkalibacter suaedae</name>
    <dbReference type="NCBI Taxonomy" id="2822140"/>
    <lineage>
        <taxon>Bacteria</taxon>
        <taxon>Bacillati</taxon>
        <taxon>Bacillota</taxon>
        <taxon>Bacilli</taxon>
        <taxon>Bacillales</taxon>
        <taxon>Bacillaceae</taxon>
        <taxon>Halalkalibacter</taxon>
    </lineage>
</organism>
<evidence type="ECO:0000313" key="1">
    <source>
        <dbReference type="EMBL" id="MBP3949894.1"/>
    </source>
</evidence>
<keyword evidence="2" id="KW-1185">Reference proteome</keyword>
<name>A0A940WNU4_9BACI</name>
<sequence length="80" mass="9374">MIPFINTWPYERLFDDIYIQTCPFCGADNVLTNMKKSEFKRAQESIKTILIMPCCNARMTILEADQDYFWTDKPLRKGGS</sequence>
<evidence type="ECO:0000313" key="2">
    <source>
        <dbReference type="Proteomes" id="UP000678228"/>
    </source>
</evidence>
<proteinExistence type="predicted"/>
<accession>A0A940WNU4</accession>
<dbReference type="RefSeq" id="WP_210595907.1">
    <property type="nucleotide sequence ID" value="NZ_JAGKSQ010000001.1"/>
</dbReference>
<gene>
    <name evidence="1" type="ORF">J7W16_02030</name>
</gene>
<dbReference type="Proteomes" id="UP000678228">
    <property type="component" value="Unassembled WGS sequence"/>
</dbReference>
<comment type="caution">
    <text evidence="1">The sequence shown here is derived from an EMBL/GenBank/DDBJ whole genome shotgun (WGS) entry which is preliminary data.</text>
</comment>
<dbReference type="AlphaFoldDB" id="A0A940WNU4"/>
<protein>
    <submittedName>
        <fullName evidence="1">Uncharacterized protein</fullName>
    </submittedName>
</protein>
<dbReference type="EMBL" id="JAGKSQ010000001">
    <property type="protein sequence ID" value="MBP3949894.1"/>
    <property type="molecule type" value="Genomic_DNA"/>
</dbReference>